<dbReference type="SUPFAM" id="SSF52317">
    <property type="entry name" value="Class I glutamine amidotransferase-like"/>
    <property type="match status" value="1"/>
</dbReference>
<dbReference type="Pfam" id="PF01965">
    <property type="entry name" value="DJ-1_PfpI"/>
    <property type="match status" value="1"/>
</dbReference>
<evidence type="ECO:0000256" key="1">
    <source>
        <dbReference type="SAM" id="SignalP"/>
    </source>
</evidence>
<keyword evidence="4" id="KW-1185">Reference proteome</keyword>
<feature type="domain" description="DJ-1/PfpI" evidence="2">
    <location>
        <begin position="46"/>
        <end position="215"/>
    </location>
</feature>
<gene>
    <name evidence="3" type="ORF">BDV95DRAFT_600725</name>
</gene>
<organism evidence="3 4">
    <name type="scientific">Massariosphaeria phaeospora</name>
    <dbReference type="NCBI Taxonomy" id="100035"/>
    <lineage>
        <taxon>Eukaryota</taxon>
        <taxon>Fungi</taxon>
        <taxon>Dikarya</taxon>
        <taxon>Ascomycota</taxon>
        <taxon>Pezizomycotina</taxon>
        <taxon>Dothideomycetes</taxon>
        <taxon>Pleosporomycetidae</taxon>
        <taxon>Pleosporales</taxon>
        <taxon>Pleosporales incertae sedis</taxon>
        <taxon>Massariosphaeria</taxon>
    </lineage>
</organism>
<dbReference type="PANTHER" id="PTHR43130">
    <property type="entry name" value="ARAC-FAMILY TRANSCRIPTIONAL REGULATOR"/>
    <property type="match status" value="1"/>
</dbReference>
<evidence type="ECO:0000313" key="4">
    <source>
        <dbReference type="Proteomes" id="UP000481861"/>
    </source>
</evidence>
<dbReference type="Gene3D" id="3.40.50.880">
    <property type="match status" value="1"/>
</dbReference>
<comment type="caution">
    <text evidence="3">The sequence shown here is derived from an EMBL/GenBank/DDBJ whole genome shotgun (WGS) entry which is preliminary data.</text>
</comment>
<dbReference type="EMBL" id="JAADJZ010000001">
    <property type="protein sequence ID" value="KAF2878046.1"/>
    <property type="molecule type" value="Genomic_DNA"/>
</dbReference>
<dbReference type="CDD" id="cd03139">
    <property type="entry name" value="GATase1_PfpI_2"/>
    <property type="match status" value="1"/>
</dbReference>
<reference evidence="3 4" key="1">
    <citation type="submission" date="2020-01" db="EMBL/GenBank/DDBJ databases">
        <authorList>
            <consortium name="DOE Joint Genome Institute"/>
            <person name="Haridas S."/>
            <person name="Albert R."/>
            <person name="Binder M."/>
            <person name="Bloem J."/>
            <person name="Labutti K."/>
            <person name="Salamov A."/>
            <person name="Andreopoulos B."/>
            <person name="Baker S.E."/>
            <person name="Barry K."/>
            <person name="Bills G."/>
            <person name="Bluhm B.H."/>
            <person name="Cannon C."/>
            <person name="Castanera R."/>
            <person name="Culley D.E."/>
            <person name="Daum C."/>
            <person name="Ezra D."/>
            <person name="Gonzalez J.B."/>
            <person name="Henrissat B."/>
            <person name="Kuo A."/>
            <person name="Liang C."/>
            <person name="Lipzen A."/>
            <person name="Lutzoni F."/>
            <person name="Magnuson J."/>
            <person name="Mondo S."/>
            <person name="Nolan M."/>
            <person name="Ohm R."/>
            <person name="Pangilinan J."/>
            <person name="Park H.-J.H."/>
            <person name="Ramirez L."/>
            <person name="Alfaro M."/>
            <person name="Sun H."/>
            <person name="Tritt A."/>
            <person name="Yoshinaga Y."/>
            <person name="Zwiers L.-H.L."/>
            <person name="Turgeon B.G."/>
            <person name="Goodwin S.B."/>
            <person name="Spatafora J.W."/>
            <person name="Crous P.W."/>
            <person name="Grigoriev I.V."/>
        </authorList>
    </citation>
    <scope>NUCLEOTIDE SEQUENCE [LARGE SCALE GENOMIC DNA]</scope>
    <source>
        <strain evidence="3 4">CBS 611.86</strain>
    </source>
</reference>
<feature type="chain" id="PRO_5028833937" evidence="1">
    <location>
        <begin position="21"/>
        <end position="258"/>
    </location>
</feature>
<dbReference type="Proteomes" id="UP000481861">
    <property type="component" value="Unassembled WGS sequence"/>
</dbReference>
<dbReference type="InterPro" id="IPR002818">
    <property type="entry name" value="DJ-1/PfpI"/>
</dbReference>
<feature type="signal peptide" evidence="1">
    <location>
        <begin position="1"/>
        <end position="20"/>
    </location>
</feature>
<keyword evidence="1" id="KW-0732">Signal</keyword>
<sequence>MKFTTMLIAAVAVGTSVCAGTEHKFGKPDYCVTQRPAHDSPSLPRRIGVLLFPAFELLDVFGPLEIISVLAGTYQLQLSLIAETMDPVSTRPLLAAMNRMNSSVFPEVLPTHTIHNAPALDVLLVPGGLGTRSPFINATLAYIKKTAPQVKYVITVCSGSLLAARAGILDGRTATTNKQSWNSTVKSQPQVNWVPHARWTVDGTLWTTSGISAGIDGVLGWVECVFGEEVARNTTVFMEYNREEDADNDPFAVVSGVY</sequence>
<accession>A0A7C8IHW9</accession>
<protein>
    <submittedName>
        <fullName evidence="3">DJ-1/PfpI family protein</fullName>
    </submittedName>
</protein>
<name>A0A7C8IHW9_9PLEO</name>
<dbReference type="PANTHER" id="PTHR43130:SF15">
    <property type="entry name" value="THIJ_PFPI FAMILY PROTEIN (AFU_ORTHOLOGUE AFUA_5G14240)"/>
    <property type="match status" value="1"/>
</dbReference>
<proteinExistence type="predicted"/>
<dbReference type="OrthoDB" id="543156at2759"/>
<dbReference type="AlphaFoldDB" id="A0A7C8IHW9"/>
<dbReference type="InterPro" id="IPR052158">
    <property type="entry name" value="INH-QAR"/>
</dbReference>
<evidence type="ECO:0000313" key="3">
    <source>
        <dbReference type="EMBL" id="KAF2878046.1"/>
    </source>
</evidence>
<evidence type="ECO:0000259" key="2">
    <source>
        <dbReference type="Pfam" id="PF01965"/>
    </source>
</evidence>
<dbReference type="InterPro" id="IPR029062">
    <property type="entry name" value="Class_I_gatase-like"/>
</dbReference>